<evidence type="ECO:0000313" key="2">
    <source>
        <dbReference type="EMBL" id="ETA68483.1"/>
    </source>
</evidence>
<dbReference type="PANTHER" id="PTHR43581:SF2">
    <property type="entry name" value="EXCINUCLEASE ATPASE SUBUNIT"/>
    <property type="match status" value="1"/>
</dbReference>
<dbReference type="STRING" id="1090322.MettiDRAFT_1955"/>
<dbReference type="Proteomes" id="UP000019483">
    <property type="component" value="Unassembled WGS sequence"/>
</dbReference>
<dbReference type="AlphaFoldDB" id="W9DRU3"/>
<dbReference type="EMBL" id="AZAJ01000001">
    <property type="protein sequence ID" value="ETA68483.1"/>
    <property type="molecule type" value="Genomic_DNA"/>
</dbReference>
<dbReference type="Pfam" id="PF13175">
    <property type="entry name" value="AAA_15"/>
    <property type="match status" value="1"/>
</dbReference>
<keyword evidence="3" id="KW-1185">Reference proteome</keyword>
<accession>W9DRU3</accession>
<sequence>MEGILEHINIKGLHGNRNIDVQLKNNTLIIVGENGSGKTTFLQILFYVLSGKWGPLLQNRFDSIHIKISGKKYEIDYEELSDNYNSIMSSNYRHSRTRPNLPSAIIHQLEELLASGRDEQIPFEIERLATKYGFPKRYLQDEFTILKHRYDITDNKFWNDIKEIQKLINAQIIYLPTYRRIERELNSILKGVDSDEFQAAKRNRNFYRETEESYIELVEFGMKDVENAIESTLLRLKEFARENLNKLTLGYLGDVLEQEYDKVTILQIVNASEDTIRGVLNRIDERILSKHAKESLYEVIDKARRSKELDERSKIICHYFLKLLKFQESLQEREKQISNFCDLCSEYIVDKKFVYNSADFSFSIVPISTKNENDAINLSDLSSGEKQIVSLFSHLYLSGKEHYFVIIDEPELSLSVPWQRRFLTDIHNGAFCSGLVAATHSPFIYDNELKGYSHALGEFISFGDMNKCQ</sequence>
<name>W9DRU3_METTI</name>
<organism evidence="2 3">
    <name type="scientific">Methanolobus tindarius DSM 2278</name>
    <dbReference type="NCBI Taxonomy" id="1090322"/>
    <lineage>
        <taxon>Archaea</taxon>
        <taxon>Methanobacteriati</taxon>
        <taxon>Methanobacteriota</taxon>
        <taxon>Stenosarchaea group</taxon>
        <taxon>Methanomicrobia</taxon>
        <taxon>Methanosarcinales</taxon>
        <taxon>Methanosarcinaceae</taxon>
        <taxon>Methanolobus</taxon>
    </lineage>
</organism>
<dbReference type="SUPFAM" id="SSF52540">
    <property type="entry name" value="P-loop containing nucleoside triphosphate hydrolases"/>
    <property type="match status" value="1"/>
</dbReference>
<dbReference type="RefSeq" id="WP_023845618.1">
    <property type="nucleotide sequence ID" value="NZ_AZAJ01000001.1"/>
</dbReference>
<protein>
    <recommendedName>
        <fullName evidence="1">Endonuclease GajA/Old nuclease/RecF-like AAA domain-containing protein</fullName>
    </recommendedName>
</protein>
<dbReference type="Gene3D" id="3.40.50.300">
    <property type="entry name" value="P-loop containing nucleotide triphosphate hydrolases"/>
    <property type="match status" value="1"/>
</dbReference>
<gene>
    <name evidence="2" type="ORF">MettiDRAFT_1955</name>
</gene>
<proteinExistence type="predicted"/>
<feature type="domain" description="Endonuclease GajA/Old nuclease/RecF-like AAA" evidence="1">
    <location>
        <begin position="5"/>
        <end position="444"/>
    </location>
</feature>
<dbReference type="InterPro" id="IPR041685">
    <property type="entry name" value="AAA_GajA/Old/RecF-like"/>
</dbReference>
<dbReference type="CDD" id="cd00267">
    <property type="entry name" value="ABC_ATPase"/>
    <property type="match status" value="1"/>
</dbReference>
<comment type="caution">
    <text evidence="2">The sequence shown here is derived from an EMBL/GenBank/DDBJ whole genome shotgun (WGS) entry which is preliminary data.</text>
</comment>
<reference evidence="2 3" key="1">
    <citation type="submission" date="2013-08" db="EMBL/GenBank/DDBJ databases">
        <authorList>
            <consortium name="DOE Joint Genome Institute"/>
            <person name="Eisen J."/>
            <person name="Huntemann M."/>
            <person name="Han J."/>
            <person name="Chen A."/>
            <person name="Kyrpides N."/>
            <person name="Mavromatis K."/>
            <person name="Markowitz V."/>
            <person name="Palaniappan K."/>
            <person name="Ivanova N."/>
            <person name="Schaumberg A."/>
            <person name="Pati A."/>
            <person name="Liolios K."/>
            <person name="Nordberg H.P."/>
            <person name="Cantor M.N."/>
            <person name="Hua S.X."/>
            <person name="Woyke T."/>
        </authorList>
    </citation>
    <scope>NUCLEOTIDE SEQUENCE [LARGE SCALE GENOMIC DNA]</scope>
    <source>
        <strain evidence="2 3">DSM 2278</strain>
    </source>
</reference>
<dbReference type="InterPro" id="IPR051396">
    <property type="entry name" value="Bact_Antivir_Def_Nuclease"/>
</dbReference>
<evidence type="ECO:0000259" key="1">
    <source>
        <dbReference type="Pfam" id="PF13175"/>
    </source>
</evidence>
<dbReference type="OrthoDB" id="25344at2157"/>
<dbReference type="PANTHER" id="PTHR43581">
    <property type="entry name" value="ATP/GTP PHOSPHATASE"/>
    <property type="match status" value="1"/>
</dbReference>
<evidence type="ECO:0000313" key="3">
    <source>
        <dbReference type="Proteomes" id="UP000019483"/>
    </source>
</evidence>
<dbReference type="InterPro" id="IPR027417">
    <property type="entry name" value="P-loop_NTPase"/>
</dbReference>